<evidence type="ECO:0000256" key="1">
    <source>
        <dbReference type="SAM" id="Phobius"/>
    </source>
</evidence>
<feature type="transmembrane region" description="Helical" evidence="1">
    <location>
        <begin position="81"/>
        <end position="100"/>
    </location>
</feature>
<proteinExistence type="predicted"/>
<organism evidence="2 3">
    <name type="scientific">Dactylonectria macrodidyma</name>
    <dbReference type="NCBI Taxonomy" id="307937"/>
    <lineage>
        <taxon>Eukaryota</taxon>
        <taxon>Fungi</taxon>
        <taxon>Dikarya</taxon>
        <taxon>Ascomycota</taxon>
        <taxon>Pezizomycotina</taxon>
        <taxon>Sordariomycetes</taxon>
        <taxon>Hypocreomycetidae</taxon>
        <taxon>Hypocreales</taxon>
        <taxon>Nectriaceae</taxon>
        <taxon>Dactylonectria</taxon>
    </lineage>
</organism>
<keyword evidence="1" id="KW-0472">Membrane</keyword>
<keyword evidence="1" id="KW-0812">Transmembrane</keyword>
<reference evidence="2" key="1">
    <citation type="journal article" date="2021" name="Nat. Commun.">
        <title>Genetic determinants of endophytism in the Arabidopsis root mycobiome.</title>
        <authorList>
            <person name="Mesny F."/>
            <person name="Miyauchi S."/>
            <person name="Thiergart T."/>
            <person name="Pickel B."/>
            <person name="Atanasova L."/>
            <person name="Karlsson M."/>
            <person name="Huettel B."/>
            <person name="Barry K.W."/>
            <person name="Haridas S."/>
            <person name="Chen C."/>
            <person name="Bauer D."/>
            <person name="Andreopoulos W."/>
            <person name="Pangilinan J."/>
            <person name="LaButti K."/>
            <person name="Riley R."/>
            <person name="Lipzen A."/>
            <person name="Clum A."/>
            <person name="Drula E."/>
            <person name="Henrissat B."/>
            <person name="Kohler A."/>
            <person name="Grigoriev I.V."/>
            <person name="Martin F.M."/>
            <person name="Hacquard S."/>
        </authorList>
    </citation>
    <scope>NUCLEOTIDE SEQUENCE</scope>
    <source>
        <strain evidence="2">MPI-CAGE-AT-0147</strain>
    </source>
</reference>
<accession>A0A9P9FPL8</accession>
<dbReference type="EMBL" id="JAGMUV010000002">
    <property type="protein sequence ID" value="KAH7171145.1"/>
    <property type="molecule type" value="Genomic_DNA"/>
</dbReference>
<keyword evidence="3" id="KW-1185">Reference proteome</keyword>
<sequence length="114" mass="12280">MRLSVRSFVCSVGTVFGGAPGARLLLGWAGLGWTGWPGTGMDCTGFGVELGWRLAFSLFWHGPGLVKSMLPLFAHDHGHGFVSQFFFLSVSLSLSILTMSRTFGSVCSWRLPAP</sequence>
<evidence type="ECO:0000313" key="2">
    <source>
        <dbReference type="EMBL" id="KAH7171145.1"/>
    </source>
</evidence>
<gene>
    <name evidence="2" type="ORF">EDB81DRAFT_777775</name>
</gene>
<evidence type="ECO:0000313" key="3">
    <source>
        <dbReference type="Proteomes" id="UP000738349"/>
    </source>
</evidence>
<name>A0A9P9FPL8_9HYPO</name>
<dbReference type="Proteomes" id="UP000738349">
    <property type="component" value="Unassembled WGS sequence"/>
</dbReference>
<keyword evidence="1" id="KW-1133">Transmembrane helix</keyword>
<comment type="caution">
    <text evidence="2">The sequence shown here is derived from an EMBL/GenBank/DDBJ whole genome shotgun (WGS) entry which is preliminary data.</text>
</comment>
<dbReference type="AlphaFoldDB" id="A0A9P9FPL8"/>
<protein>
    <submittedName>
        <fullName evidence="2">Uncharacterized protein</fullName>
    </submittedName>
</protein>